<dbReference type="EMBL" id="OV725079">
    <property type="protein sequence ID" value="CAH1396487.1"/>
    <property type="molecule type" value="Genomic_DNA"/>
</dbReference>
<evidence type="ECO:0000313" key="3">
    <source>
        <dbReference type="Proteomes" id="UP001152798"/>
    </source>
</evidence>
<accession>A0A9P0H6S7</accession>
<gene>
    <name evidence="2" type="ORF">NEZAVI_LOCUS6545</name>
</gene>
<reference evidence="2" key="1">
    <citation type="submission" date="2022-01" db="EMBL/GenBank/DDBJ databases">
        <authorList>
            <person name="King R."/>
        </authorList>
    </citation>
    <scope>NUCLEOTIDE SEQUENCE</scope>
</reference>
<dbReference type="Proteomes" id="UP001152798">
    <property type="component" value="Chromosome 3"/>
</dbReference>
<protein>
    <submittedName>
        <fullName evidence="2">Uncharacterized protein</fullName>
    </submittedName>
</protein>
<evidence type="ECO:0000313" key="2">
    <source>
        <dbReference type="EMBL" id="CAH1396487.1"/>
    </source>
</evidence>
<evidence type="ECO:0000256" key="1">
    <source>
        <dbReference type="SAM" id="MobiDB-lite"/>
    </source>
</evidence>
<name>A0A9P0H6S7_NEZVI</name>
<sequence length="152" mass="16462">MQQKTRLGYPRHGAIAITQRHSYVPGPSELKESDTVVAALTVSQLVVLGVKTRGTCQKEINDLAGSHARSKAIAKSKSIRLSPEGRKDFITAASIVSEKGHADRRALRDTLDYTFKEPASNPVAGPVLQEEPTSSQDHSRPISFTAGLSNRN</sequence>
<proteinExistence type="predicted"/>
<feature type="region of interest" description="Disordered" evidence="1">
    <location>
        <begin position="117"/>
        <end position="152"/>
    </location>
</feature>
<keyword evidence="3" id="KW-1185">Reference proteome</keyword>
<dbReference type="AlphaFoldDB" id="A0A9P0H6S7"/>
<organism evidence="2 3">
    <name type="scientific">Nezara viridula</name>
    <name type="common">Southern green stink bug</name>
    <name type="synonym">Cimex viridulus</name>
    <dbReference type="NCBI Taxonomy" id="85310"/>
    <lineage>
        <taxon>Eukaryota</taxon>
        <taxon>Metazoa</taxon>
        <taxon>Ecdysozoa</taxon>
        <taxon>Arthropoda</taxon>
        <taxon>Hexapoda</taxon>
        <taxon>Insecta</taxon>
        <taxon>Pterygota</taxon>
        <taxon>Neoptera</taxon>
        <taxon>Paraneoptera</taxon>
        <taxon>Hemiptera</taxon>
        <taxon>Heteroptera</taxon>
        <taxon>Panheteroptera</taxon>
        <taxon>Pentatomomorpha</taxon>
        <taxon>Pentatomoidea</taxon>
        <taxon>Pentatomidae</taxon>
        <taxon>Pentatominae</taxon>
        <taxon>Nezara</taxon>
    </lineage>
</organism>